<evidence type="ECO:0008006" key="3">
    <source>
        <dbReference type="Google" id="ProtNLM"/>
    </source>
</evidence>
<evidence type="ECO:0000313" key="2">
    <source>
        <dbReference type="Proteomes" id="UP001596504"/>
    </source>
</evidence>
<name>A0ABW2LI36_9PSEU</name>
<protein>
    <recommendedName>
        <fullName evidence="3">PE domain-containing protein</fullName>
    </recommendedName>
</protein>
<dbReference type="Proteomes" id="UP001596504">
    <property type="component" value="Unassembled WGS sequence"/>
</dbReference>
<evidence type="ECO:0000313" key="1">
    <source>
        <dbReference type="EMBL" id="MFC7340830.1"/>
    </source>
</evidence>
<gene>
    <name evidence="1" type="ORF">ACFQRI_05340</name>
</gene>
<reference evidence="2" key="1">
    <citation type="journal article" date="2019" name="Int. J. Syst. Evol. Microbiol.">
        <title>The Global Catalogue of Microorganisms (GCM) 10K type strain sequencing project: providing services to taxonomists for standard genome sequencing and annotation.</title>
        <authorList>
            <consortium name="The Broad Institute Genomics Platform"/>
            <consortium name="The Broad Institute Genome Sequencing Center for Infectious Disease"/>
            <person name="Wu L."/>
            <person name="Ma J."/>
        </authorList>
    </citation>
    <scope>NUCLEOTIDE SEQUENCE [LARGE SCALE GENOMIC DNA]</scope>
    <source>
        <strain evidence="2">WLHS5</strain>
    </source>
</reference>
<comment type="caution">
    <text evidence="1">The sequence shown here is derived from an EMBL/GenBank/DDBJ whole genome shotgun (WGS) entry which is preliminary data.</text>
</comment>
<dbReference type="RefSeq" id="WP_380665060.1">
    <property type="nucleotide sequence ID" value="NZ_JBHTCJ010000002.1"/>
</dbReference>
<organism evidence="1 2">
    <name type="scientific">Saccharopolyspora griseoalba</name>
    <dbReference type="NCBI Taxonomy" id="1431848"/>
    <lineage>
        <taxon>Bacteria</taxon>
        <taxon>Bacillati</taxon>
        <taxon>Actinomycetota</taxon>
        <taxon>Actinomycetes</taxon>
        <taxon>Pseudonocardiales</taxon>
        <taxon>Pseudonocardiaceae</taxon>
        <taxon>Saccharopolyspora</taxon>
    </lineage>
</organism>
<sequence>MTTPVQPPAGGQTITVTEDNVLEVRRTILSAAEEALHRLQSIAPGLQVTPPATDEVSRSAAAYWTAKLVGAEDSHFQRLLQYVDDVIALGEQVGEAARQYGHTDEEIQASFQLRRQA</sequence>
<proteinExistence type="predicted"/>
<accession>A0ABW2LI36</accession>
<dbReference type="EMBL" id="JBHTCJ010000002">
    <property type="protein sequence ID" value="MFC7340830.1"/>
    <property type="molecule type" value="Genomic_DNA"/>
</dbReference>
<keyword evidence="2" id="KW-1185">Reference proteome</keyword>